<dbReference type="Proteomes" id="UP001524478">
    <property type="component" value="Unassembled WGS sequence"/>
</dbReference>
<keyword evidence="1" id="KW-0813">Transport</keyword>
<accession>A0ABT1SD66</accession>
<dbReference type="InterPro" id="IPR012675">
    <property type="entry name" value="Beta-grasp_dom_sf"/>
</dbReference>
<dbReference type="PRINTS" id="PR00410">
    <property type="entry name" value="PHEHYDRXLASE"/>
</dbReference>
<dbReference type="InterPro" id="IPR039261">
    <property type="entry name" value="FNR_nucleotide-bd"/>
</dbReference>
<dbReference type="Pfam" id="PF00175">
    <property type="entry name" value="NAD_binding_1"/>
    <property type="match status" value="1"/>
</dbReference>
<evidence type="ECO:0000259" key="5">
    <source>
        <dbReference type="PROSITE" id="PS51085"/>
    </source>
</evidence>
<dbReference type="EMBL" id="JANGAC010000011">
    <property type="protein sequence ID" value="MCQ4924255.1"/>
    <property type="molecule type" value="Genomic_DNA"/>
</dbReference>
<dbReference type="PANTHER" id="PTHR43644:SF1">
    <property type="entry name" value="NAD(P)H-FLAVIN REDUCTASE"/>
    <property type="match status" value="1"/>
</dbReference>
<dbReference type="CDD" id="cd00207">
    <property type="entry name" value="fer2"/>
    <property type="match status" value="1"/>
</dbReference>
<name>A0ABT1SD66_9FIRM</name>
<comment type="caution">
    <text evidence="7">The sequence shown here is derived from an EMBL/GenBank/DDBJ whole genome shotgun (WGS) entry which is preliminary data.</text>
</comment>
<keyword evidence="4" id="KW-0408">Iron</keyword>
<dbReference type="RefSeq" id="WP_256312031.1">
    <property type="nucleotide sequence ID" value="NZ_JANGAC010000011.1"/>
</dbReference>
<evidence type="ECO:0000259" key="6">
    <source>
        <dbReference type="PROSITE" id="PS51384"/>
    </source>
</evidence>
<dbReference type="Pfam" id="PF00111">
    <property type="entry name" value="Fer2"/>
    <property type="match status" value="1"/>
</dbReference>
<organism evidence="7 8">
    <name type="scientific">Tissierella carlieri</name>
    <dbReference type="NCBI Taxonomy" id="689904"/>
    <lineage>
        <taxon>Bacteria</taxon>
        <taxon>Bacillati</taxon>
        <taxon>Bacillota</taxon>
        <taxon>Tissierellia</taxon>
        <taxon>Tissierellales</taxon>
        <taxon>Tissierellaceae</taxon>
        <taxon>Tissierella</taxon>
    </lineage>
</organism>
<gene>
    <name evidence="7" type="ORF">NE686_14225</name>
</gene>
<dbReference type="PROSITE" id="PS51085">
    <property type="entry name" value="2FE2S_FER_2"/>
    <property type="match status" value="1"/>
</dbReference>
<dbReference type="InterPro" id="IPR008333">
    <property type="entry name" value="Cbr1-like_FAD-bd_dom"/>
</dbReference>
<proteinExistence type="predicted"/>
<dbReference type="SUPFAM" id="SSF52343">
    <property type="entry name" value="Ferredoxin reductase-like, C-terminal NADP-linked domain"/>
    <property type="match status" value="1"/>
</dbReference>
<dbReference type="InterPro" id="IPR001709">
    <property type="entry name" value="Flavoprot_Pyr_Nucl_cyt_Rdtase"/>
</dbReference>
<evidence type="ECO:0000256" key="2">
    <source>
        <dbReference type="ARBA" id="ARBA00022630"/>
    </source>
</evidence>
<evidence type="ECO:0000313" key="7">
    <source>
        <dbReference type="EMBL" id="MCQ4924255.1"/>
    </source>
</evidence>
<dbReference type="SUPFAM" id="SSF54292">
    <property type="entry name" value="2Fe-2S ferredoxin-like"/>
    <property type="match status" value="1"/>
</dbReference>
<dbReference type="InterPro" id="IPR017927">
    <property type="entry name" value="FAD-bd_FR_type"/>
</dbReference>
<dbReference type="InterPro" id="IPR001041">
    <property type="entry name" value="2Fe-2S_ferredoxin-type"/>
</dbReference>
<sequence>MNEIIITTAAVTGISAIFAFLLTLADRTIGNYGEVKLVINEEKEYTVNGGSSLLSTLIDEKIFIPSACGGKGTCGYCKVKVLDGGGPVLPTETPFLTDEELKDNVRLSCQCKVKQNIKIQIPEELFNVKEYFATVEEIEDMTSVIKRLKIKLPEGEEINFKPGQFIQLKAPLYEGNDEEVYRAYSIASSPADKSHIELFIGYVPGGKCTTYVHKYLKVGDTVQINGPYGDFYFHDDNDREAILVAAGTGIAPILSILKHMKEYKINRKARFYFGAKTPDDLFLLDYFRELEEKLYDFKFIPTLSRVTEEHHWTGERGRVNNAIDKHLDNSDNKEAYLCGNPGMIDSMVSALMEKGLPEELIYFDKFD</sequence>
<dbReference type="Gene3D" id="2.40.30.10">
    <property type="entry name" value="Translation factors"/>
    <property type="match status" value="1"/>
</dbReference>
<evidence type="ECO:0000256" key="4">
    <source>
        <dbReference type="ARBA" id="ARBA00023004"/>
    </source>
</evidence>
<dbReference type="InterPro" id="IPR036010">
    <property type="entry name" value="2Fe-2S_ferredoxin-like_sf"/>
</dbReference>
<dbReference type="Gene3D" id="3.40.50.80">
    <property type="entry name" value="Nucleotide-binding domain of ferredoxin-NADP reductase (FNR) module"/>
    <property type="match status" value="1"/>
</dbReference>
<dbReference type="PRINTS" id="PR00371">
    <property type="entry name" value="FPNCR"/>
</dbReference>
<feature type="domain" description="FAD-binding FR-type" evidence="6">
    <location>
        <begin position="128"/>
        <end position="234"/>
    </location>
</feature>
<dbReference type="Pfam" id="PF00970">
    <property type="entry name" value="FAD_binding_6"/>
    <property type="match status" value="1"/>
</dbReference>
<reference evidence="7 8" key="1">
    <citation type="submission" date="2022-06" db="EMBL/GenBank/DDBJ databases">
        <title>Isolation of gut microbiota from human fecal samples.</title>
        <authorList>
            <person name="Pamer E.G."/>
            <person name="Barat B."/>
            <person name="Waligurski E."/>
            <person name="Medina S."/>
            <person name="Paddock L."/>
            <person name="Mostad J."/>
        </authorList>
    </citation>
    <scope>NUCLEOTIDE SEQUENCE [LARGE SCALE GENOMIC DNA]</scope>
    <source>
        <strain evidence="7 8">DFI.7.95</strain>
    </source>
</reference>
<keyword evidence="8" id="KW-1185">Reference proteome</keyword>
<dbReference type="Gene3D" id="3.10.20.30">
    <property type="match status" value="1"/>
</dbReference>
<keyword evidence="2" id="KW-0285">Flavoprotein</keyword>
<evidence type="ECO:0000313" key="8">
    <source>
        <dbReference type="Proteomes" id="UP001524478"/>
    </source>
</evidence>
<dbReference type="SUPFAM" id="SSF63380">
    <property type="entry name" value="Riboflavin synthase domain-like"/>
    <property type="match status" value="1"/>
</dbReference>
<protein>
    <submittedName>
        <fullName evidence="7">2Fe-2S iron-sulfur cluster binding domain-containing protein</fullName>
    </submittedName>
</protein>
<feature type="domain" description="2Fe-2S ferredoxin-type" evidence="5">
    <location>
        <begin position="33"/>
        <end position="125"/>
    </location>
</feature>
<dbReference type="InterPro" id="IPR001433">
    <property type="entry name" value="OxRdtase_FAD/NAD-bd"/>
</dbReference>
<dbReference type="PANTHER" id="PTHR43644">
    <property type="entry name" value="NA(+)-TRANSLOCATING NADH-QUINONE REDUCTASE SUBUNIT"/>
    <property type="match status" value="1"/>
</dbReference>
<dbReference type="PROSITE" id="PS51384">
    <property type="entry name" value="FAD_FR"/>
    <property type="match status" value="1"/>
</dbReference>
<evidence type="ECO:0000256" key="1">
    <source>
        <dbReference type="ARBA" id="ARBA00022448"/>
    </source>
</evidence>
<dbReference type="InterPro" id="IPR017938">
    <property type="entry name" value="Riboflavin_synthase-like_b-brl"/>
</dbReference>
<evidence type="ECO:0000256" key="3">
    <source>
        <dbReference type="ARBA" id="ARBA00022827"/>
    </source>
</evidence>
<keyword evidence="3" id="KW-0274">FAD</keyword>